<evidence type="ECO:0000313" key="3">
    <source>
        <dbReference type="Proteomes" id="UP001182556"/>
    </source>
</evidence>
<feature type="region of interest" description="Disordered" evidence="1">
    <location>
        <begin position="109"/>
        <end position="132"/>
    </location>
</feature>
<protein>
    <submittedName>
        <fullName evidence="2">Uncharacterized protein</fullName>
    </submittedName>
</protein>
<proteinExistence type="predicted"/>
<evidence type="ECO:0000256" key="1">
    <source>
        <dbReference type="SAM" id="MobiDB-lite"/>
    </source>
</evidence>
<dbReference type="AlphaFoldDB" id="A0AAD9CV82"/>
<dbReference type="PANTHER" id="PTHR13379">
    <property type="entry name" value="UNCHARACTERIZED DUF1308"/>
    <property type="match status" value="1"/>
</dbReference>
<gene>
    <name evidence="2" type="ORF">DB88DRAFT_497336</name>
</gene>
<reference evidence="2" key="1">
    <citation type="submission" date="2023-02" db="EMBL/GenBank/DDBJ databases">
        <title>Identification and recombinant expression of a fungal hydrolase from Papiliotrema laurentii that hydrolyzes apple cutin and clears colloidal polyester polyurethane.</title>
        <authorList>
            <consortium name="DOE Joint Genome Institute"/>
            <person name="Roman V.A."/>
            <person name="Bojanowski C."/>
            <person name="Crable B.R."/>
            <person name="Wagner D.N."/>
            <person name="Hung C.S."/>
            <person name="Nadeau L.J."/>
            <person name="Schratz L."/>
            <person name="Haridas S."/>
            <person name="Pangilinan J."/>
            <person name="Lipzen A."/>
            <person name="Na H."/>
            <person name="Yan M."/>
            <person name="Ng V."/>
            <person name="Grigoriev I.V."/>
            <person name="Spatafora J.W."/>
            <person name="Barlow D."/>
            <person name="Biffinger J."/>
            <person name="Kelley-Loughnane N."/>
            <person name="Varaljay V.A."/>
            <person name="Crookes-Goodson W.J."/>
        </authorList>
    </citation>
    <scope>NUCLEOTIDE SEQUENCE</scope>
    <source>
        <strain evidence="2">5307AH</strain>
    </source>
</reference>
<feature type="compositionally biased region" description="Acidic residues" evidence="1">
    <location>
        <begin position="167"/>
        <end position="177"/>
    </location>
</feature>
<name>A0AAD9CV82_PAPLA</name>
<dbReference type="EMBL" id="JAODAN010000009">
    <property type="protein sequence ID" value="KAK1922145.1"/>
    <property type="molecule type" value="Genomic_DNA"/>
</dbReference>
<dbReference type="Proteomes" id="UP001182556">
    <property type="component" value="Unassembled WGS sequence"/>
</dbReference>
<keyword evidence="3" id="KW-1185">Reference proteome</keyword>
<evidence type="ECO:0000313" key="2">
    <source>
        <dbReference type="EMBL" id="KAK1922145.1"/>
    </source>
</evidence>
<organism evidence="2 3">
    <name type="scientific">Papiliotrema laurentii</name>
    <name type="common">Cryptococcus laurentii</name>
    <dbReference type="NCBI Taxonomy" id="5418"/>
    <lineage>
        <taxon>Eukaryota</taxon>
        <taxon>Fungi</taxon>
        <taxon>Dikarya</taxon>
        <taxon>Basidiomycota</taxon>
        <taxon>Agaricomycotina</taxon>
        <taxon>Tremellomycetes</taxon>
        <taxon>Tremellales</taxon>
        <taxon>Rhynchogastremaceae</taxon>
        <taxon>Papiliotrema</taxon>
    </lineage>
</organism>
<dbReference type="PANTHER" id="PTHR13379:SF0">
    <property type="entry name" value="UPF0415 PROTEIN C7ORF25"/>
    <property type="match status" value="1"/>
</dbReference>
<comment type="caution">
    <text evidence="2">The sequence shown here is derived from an EMBL/GenBank/DDBJ whole genome shotgun (WGS) entry which is preliminary data.</text>
</comment>
<feature type="region of interest" description="Disordered" evidence="1">
    <location>
        <begin position="324"/>
        <end position="352"/>
    </location>
</feature>
<feature type="region of interest" description="Disordered" evidence="1">
    <location>
        <begin position="165"/>
        <end position="193"/>
    </location>
</feature>
<accession>A0AAD9CV82</accession>
<feature type="compositionally biased region" description="Basic and acidic residues" evidence="1">
    <location>
        <begin position="115"/>
        <end position="131"/>
    </location>
</feature>
<sequence length="604" mass="67680">MSQEGRAELRQALDLVRQLQTSINNAPESHFTFKAPVIDRDPTRWVSEYARGINKFLEQVDLLAHRIEAMVEQDIVPREDPLPNVEALVTVWKTALSAVAPVTGVRIRQKAPTARRGDNRRGDRGQGKEGPLDVVARGGEEWIKIYSKKISGLMAEFREQDSMINSDWDDSDVDDPADDHGEGSSCDVGTLPRPTRGLHNSLIETADMMLDLVQVVERPPGASLPHLTIRVSRIPEDCDVDPRFQETFDVIRAKGVQLVFGDLAEKPLSSLPVGMWHRSLRPSRRICLDPTALMAFCSDLLHHPLPADRAGAIKRFFRPKEALEDRPGGRHANGPGRAGSGDEEVEWHGQSQNSRELVKNVLEEMEAPLIEEIRDLLESVLEADEEVEWWTTPEAVRYLQEALGSEELVGEGMEQQRMKRLLGLEPGDFFEGSRYASSAGILSNIRVRVFDQDSASVNGDSEKAPPTSFHRSLSQVAQSCVDDYLAHLNKESSQRDLPNFLKPQRIPVPKVAQLSLPFPIVSLITLARGTREGMTVIMMGNVILRDLFGQPRWKCPGWVQGSYELENARGRDEVIAAVWMLPYRSLGEGKRVKFEKGDYSYPNH</sequence>